<keyword evidence="5 9" id="KW-0808">Transferase</keyword>
<reference evidence="9 10" key="1">
    <citation type="submission" date="2008-03" db="EMBL/GenBank/DDBJ databases">
        <title>Sequencing of the draft genome and assembly of Burkholderia graminis C4D1M.</title>
        <authorList>
            <consortium name="US DOE Joint Genome Institute (JGI-PGF)"/>
            <person name="Copeland A."/>
            <person name="Lucas S."/>
            <person name="Lapidus A."/>
            <person name="Glavina del Rio T."/>
            <person name="Dalin E."/>
            <person name="Tice H."/>
            <person name="Bruce D."/>
            <person name="Goodwin L."/>
            <person name="Pitluck S."/>
            <person name="Larimer F."/>
            <person name="Land M.L."/>
            <person name="Hauser L."/>
            <person name="Tiedje J."/>
            <person name="Richardson P."/>
        </authorList>
    </citation>
    <scope>NUCLEOTIDE SEQUENCE [LARGE SCALE GENOMIC DNA]</scope>
    <source>
        <strain evidence="10">ATCC 700544 / DSM 17151 / LMG 18924 / NCIMB 13744 / C4D1M</strain>
    </source>
</reference>
<keyword evidence="6" id="KW-0949">S-adenosyl-L-methionine</keyword>
<proteinExistence type="inferred from homology"/>
<keyword evidence="3" id="KW-0169">Cobalamin biosynthesis</keyword>
<comment type="pathway">
    <text evidence="1">Cofactor biosynthesis; adenosylcobalamin biosynthesis.</text>
</comment>
<evidence type="ECO:0000256" key="5">
    <source>
        <dbReference type="ARBA" id="ARBA00022679"/>
    </source>
</evidence>
<dbReference type="Gene3D" id="3.30.950.10">
    <property type="entry name" value="Methyltransferase, Cobalt-precorrin-4 Transmethylase, Domain 2"/>
    <property type="match status" value="1"/>
</dbReference>
<dbReference type="Pfam" id="PF00590">
    <property type="entry name" value="TP_methylase"/>
    <property type="match status" value="1"/>
</dbReference>
<evidence type="ECO:0000313" key="10">
    <source>
        <dbReference type="Proteomes" id="UP000005045"/>
    </source>
</evidence>
<evidence type="ECO:0000313" key="9">
    <source>
        <dbReference type="EMBL" id="EDT13075.1"/>
    </source>
</evidence>
<dbReference type="GO" id="GO:0009236">
    <property type="term" value="P:cobalamin biosynthetic process"/>
    <property type="evidence" value="ECO:0007669"/>
    <property type="project" value="UniProtKB-UniPathway"/>
</dbReference>
<dbReference type="CDD" id="cd11645">
    <property type="entry name" value="Precorrin_2_C20_MT"/>
    <property type="match status" value="1"/>
</dbReference>
<name>B1FTR7_PARG4</name>
<dbReference type="EMBL" id="ABLD01000001">
    <property type="protein sequence ID" value="EDT13075.1"/>
    <property type="molecule type" value="Genomic_DNA"/>
</dbReference>
<dbReference type="InterPro" id="IPR012382">
    <property type="entry name" value="CobI/CbiL"/>
</dbReference>
<dbReference type="UniPathway" id="UPA00148"/>
<keyword evidence="10" id="KW-1185">Reference proteome</keyword>
<dbReference type="InterPro" id="IPR014776">
    <property type="entry name" value="4pyrrole_Mease_sub2"/>
</dbReference>
<evidence type="ECO:0000256" key="4">
    <source>
        <dbReference type="ARBA" id="ARBA00022603"/>
    </source>
</evidence>
<gene>
    <name evidence="9" type="ORF">BgramDRAFT_0455</name>
</gene>
<organism evidence="9 10">
    <name type="scientific">Paraburkholderia graminis (strain ATCC 700544 / DSM 17151 / LMG 18924 / NCIMB 13744 / C4D1M)</name>
    <dbReference type="NCBI Taxonomy" id="396598"/>
    <lineage>
        <taxon>Bacteria</taxon>
        <taxon>Pseudomonadati</taxon>
        <taxon>Pseudomonadota</taxon>
        <taxon>Betaproteobacteria</taxon>
        <taxon>Burkholderiales</taxon>
        <taxon>Burkholderiaceae</taxon>
        <taxon>Paraburkholderia</taxon>
    </lineage>
</organism>
<feature type="region of interest" description="Disordered" evidence="7">
    <location>
        <begin position="241"/>
        <end position="267"/>
    </location>
</feature>
<evidence type="ECO:0000256" key="2">
    <source>
        <dbReference type="ARBA" id="ARBA00005879"/>
    </source>
</evidence>
<dbReference type="InterPro" id="IPR014777">
    <property type="entry name" value="4pyrrole_Mease_sub1"/>
</dbReference>
<dbReference type="InterPro" id="IPR000878">
    <property type="entry name" value="4pyrrol_Mease"/>
</dbReference>
<protein>
    <submittedName>
        <fullName evidence="9">Precorrin-2 C20-methyltransferase</fullName>
    </submittedName>
</protein>
<evidence type="ECO:0000259" key="8">
    <source>
        <dbReference type="Pfam" id="PF00590"/>
    </source>
</evidence>
<dbReference type="GO" id="GO:0032259">
    <property type="term" value="P:methylation"/>
    <property type="evidence" value="ECO:0007669"/>
    <property type="project" value="UniProtKB-KW"/>
</dbReference>
<dbReference type="InterPro" id="IPR035996">
    <property type="entry name" value="4pyrrol_Methylase_sf"/>
</dbReference>
<dbReference type="Gene3D" id="3.40.1010.10">
    <property type="entry name" value="Cobalt-precorrin-4 Transmethylase, Domain 1"/>
    <property type="match status" value="1"/>
</dbReference>
<dbReference type="SUPFAM" id="SSF53790">
    <property type="entry name" value="Tetrapyrrole methylase"/>
    <property type="match status" value="1"/>
</dbReference>
<dbReference type="InterPro" id="IPR006364">
    <property type="entry name" value="CobI/CbiL/CobIJ_dom"/>
</dbReference>
<evidence type="ECO:0000256" key="1">
    <source>
        <dbReference type="ARBA" id="ARBA00004953"/>
    </source>
</evidence>
<dbReference type="NCBIfam" id="NF004647">
    <property type="entry name" value="PRK05990.1"/>
    <property type="match status" value="1"/>
</dbReference>
<evidence type="ECO:0000256" key="7">
    <source>
        <dbReference type="SAM" id="MobiDB-lite"/>
    </source>
</evidence>
<accession>B1FTR7</accession>
<comment type="similarity">
    <text evidence="2">Belongs to the precorrin methyltransferase family.</text>
</comment>
<dbReference type="GO" id="GO:0030788">
    <property type="term" value="F:precorrin-2 C20-methyltransferase activity"/>
    <property type="evidence" value="ECO:0007669"/>
    <property type="project" value="InterPro"/>
</dbReference>
<sequence>MTAAPQRAGRLFGLGVGPGDPELITLKALRLLKAAPVVAYFVAKGKKGNAFSIIEAHLHDAQQHLPLVYPVTTEALEPPLSYEAIIADFYDTAAQIVGGHLDAGRDVAVICEGDPFFYGSYMYLHDRLAARYESEVVPGVCSMLGGAAVLGAPLVYRNQSLSVLSGVLPEDELRRRLADADAAVVMKLGRTSTRCGACSAISASRIARCTSSARRWAISASCRSPKSIRWRRRISRCSSCRGKNGKDDAARHRDSGRGRVGHGAAHSGAHGRFAGACAARTRASRRRL</sequence>
<dbReference type="NCBIfam" id="TIGR01467">
    <property type="entry name" value="cobI_cbiL"/>
    <property type="match status" value="1"/>
</dbReference>
<dbReference type="AlphaFoldDB" id="B1FTR7"/>
<keyword evidence="4 9" id="KW-0489">Methyltransferase</keyword>
<feature type="compositionally biased region" description="Basic and acidic residues" evidence="7">
    <location>
        <begin position="244"/>
        <end position="257"/>
    </location>
</feature>
<evidence type="ECO:0000256" key="3">
    <source>
        <dbReference type="ARBA" id="ARBA00022573"/>
    </source>
</evidence>
<feature type="domain" description="Tetrapyrrole methylase" evidence="8">
    <location>
        <begin position="11"/>
        <end position="190"/>
    </location>
</feature>
<comment type="caution">
    <text evidence="9">The sequence shown here is derived from an EMBL/GenBank/DDBJ whole genome shotgun (WGS) entry which is preliminary data.</text>
</comment>
<dbReference type="Proteomes" id="UP000005045">
    <property type="component" value="Unassembled WGS sequence"/>
</dbReference>
<dbReference type="PANTHER" id="PTHR43467">
    <property type="entry name" value="COBALT-PRECORRIN-2 C(20)-METHYLTRANSFERASE"/>
    <property type="match status" value="1"/>
</dbReference>
<evidence type="ECO:0000256" key="6">
    <source>
        <dbReference type="ARBA" id="ARBA00022691"/>
    </source>
</evidence>
<dbReference type="PANTHER" id="PTHR43467:SF2">
    <property type="entry name" value="COBALT-PRECORRIN-2 C(20)-METHYLTRANSFERASE"/>
    <property type="match status" value="1"/>
</dbReference>